<organism evidence="1 2">
    <name type="scientific">Alcaligenes endophyticus</name>
    <dbReference type="NCBI Taxonomy" id="1929088"/>
    <lineage>
        <taxon>Bacteria</taxon>
        <taxon>Pseudomonadati</taxon>
        <taxon>Pseudomonadota</taxon>
        <taxon>Betaproteobacteria</taxon>
        <taxon>Burkholderiales</taxon>
        <taxon>Alcaligenaceae</taxon>
        <taxon>Alcaligenes</taxon>
    </lineage>
</organism>
<sequence>MDGSQYCRKSENLVIATKTRQFLRETLFAGFPYKSSTLIPVLHGVTFEEVKEYSGILTDLAEFTTARDSINVIAEKIAAVVQ</sequence>
<dbReference type="RefSeq" id="WP_266122356.1">
    <property type="nucleotide sequence ID" value="NZ_JAJHNU010000001.1"/>
</dbReference>
<evidence type="ECO:0000313" key="1">
    <source>
        <dbReference type="EMBL" id="MDN4120324.1"/>
    </source>
</evidence>
<proteinExistence type="predicted"/>
<reference evidence="1" key="1">
    <citation type="submission" date="2021-11" db="EMBL/GenBank/DDBJ databases">
        <title>Draft genome sequence of Alcaligenes endophyticus type strain CCUG 75668T.</title>
        <authorList>
            <person name="Salva-Serra F."/>
            <person name="Duran R.E."/>
            <person name="Seeger M."/>
            <person name="Moore E.R.B."/>
            <person name="Jaen-Luchoro D."/>
        </authorList>
    </citation>
    <scope>NUCLEOTIDE SEQUENCE</scope>
    <source>
        <strain evidence="1">CCUG 75668</strain>
    </source>
</reference>
<evidence type="ECO:0000313" key="2">
    <source>
        <dbReference type="Proteomes" id="UP001168613"/>
    </source>
</evidence>
<keyword evidence="2" id="KW-1185">Reference proteome</keyword>
<name>A0ABT8EGA2_9BURK</name>
<dbReference type="Proteomes" id="UP001168613">
    <property type="component" value="Unassembled WGS sequence"/>
</dbReference>
<dbReference type="EMBL" id="JAJHNU010000001">
    <property type="protein sequence ID" value="MDN4120324.1"/>
    <property type="molecule type" value="Genomic_DNA"/>
</dbReference>
<accession>A0ABT8EGA2</accession>
<comment type="caution">
    <text evidence="1">The sequence shown here is derived from an EMBL/GenBank/DDBJ whole genome shotgun (WGS) entry which is preliminary data.</text>
</comment>
<protein>
    <submittedName>
        <fullName evidence="1">Uncharacterized protein</fullName>
    </submittedName>
</protein>
<gene>
    <name evidence="1" type="ORF">LMS43_03365</name>
</gene>